<protein>
    <recommendedName>
        <fullName evidence="1">DUF4007 domain-containing protein</fullName>
    </recommendedName>
</protein>
<dbReference type="RefSeq" id="WP_103952150.1">
    <property type="nucleotide sequence ID" value="NZ_FNUL01000002.1"/>
</dbReference>
<dbReference type="InterPro" id="IPR025248">
    <property type="entry name" value="DUF4007"/>
</dbReference>
<organism evidence="2 3">
    <name type="scientific">Lachnospira multipara</name>
    <dbReference type="NCBI Taxonomy" id="28051"/>
    <lineage>
        <taxon>Bacteria</taxon>
        <taxon>Bacillati</taxon>
        <taxon>Bacillota</taxon>
        <taxon>Clostridia</taxon>
        <taxon>Lachnospirales</taxon>
        <taxon>Lachnospiraceae</taxon>
        <taxon>Lachnospira</taxon>
    </lineage>
</organism>
<evidence type="ECO:0000259" key="1">
    <source>
        <dbReference type="Pfam" id="PF13182"/>
    </source>
</evidence>
<proteinExistence type="predicted"/>
<dbReference type="AlphaFoldDB" id="A0A1H5S3J7"/>
<dbReference type="Proteomes" id="UP000236726">
    <property type="component" value="Unassembled WGS sequence"/>
</dbReference>
<evidence type="ECO:0000313" key="3">
    <source>
        <dbReference type="Proteomes" id="UP000236726"/>
    </source>
</evidence>
<reference evidence="2 3" key="1">
    <citation type="submission" date="2016-10" db="EMBL/GenBank/DDBJ databases">
        <authorList>
            <person name="de Groot N.N."/>
        </authorList>
    </citation>
    <scope>NUCLEOTIDE SEQUENCE [LARGE SCALE GENOMIC DNA]</scope>
    <source>
        <strain evidence="2 3">D15d</strain>
    </source>
</reference>
<sequence length="286" mass="33008">MTNENTFKLQGHEKFALREGWLTKGLVEVKNSIYDNVFLEKDAAEIFGIGNNMVKSLRYWMKVLGLTNNSGSELTEFGDLVARYDIYIEDPFTLWIMHSNISKDVQNATSWYMYFNKCDAEDLDKNQIHKILYREISKYAPGKRISERSLDSDIDVLLNMYSKRKENDDPEDKNVSPFSQLFLIKNSAGKYSKLHPSMKGFSELIVLYEIALKMKDRETLAIDELINGECGLNKIYNISGVVVNDYLDKLDAAGFIRVDRTAGLDMIYSIQQLDSNTILEKYYENK</sequence>
<evidence type="ECO:0000313" key="2">
    <source>
        <dbReference type="EMBL" id="SEF45165.1"/>
    </source>
</evidence>
<gene>
    <name evidence="2" type="ORF">SAMN05216537_10248</name>
</gene>
<dbReference type="EMBL" id="FNUL01000002">
    <property type="protein sequence ID" value="SEF45165.1"/>
    <property type="molecule type" value="Genomic_DNA"/>
</dbReference>
<dbReference type="Pfam" id="PF13182">
    <property type="entry name" value="DUF4007"/>
    <property type="match status" value="1"/>
</dbReference>
<name>A0A1H5S3J7_9FIRM</name>
<feature type="domain" description="DUF4007" evidence="1">
    <location>
        <begin position="11"/>
        <end position="283"/>
    </location>
</feature>
<accession>A0A1H5S3J7</accession>
<keyword evidence="3" id="KW-1185">Reference proteome</keyword>